<proteinExistence type="predicted"/>
<comment type="caution">
    <text evidence="3">The sequence shown here is derived from an EMBL/GenBank/DDBJ whole genome shotgun (WGS) entry which is preliminary data.</text>
</comment>
<dbReference type="Proteomes" id="UP000272015">
    <property type="component" value="Unassembled WGS sequence"/>
</dbReference>
<gene>
    <name evidence="3" type="ORF">D6T64_16830</name>
</gene>
<evidence type="ECO:0000256" key="1">
    <source>
        <dbReference type="SAM" id="Phobius"/>
    </source>
</evidence>
<dbReference type="Pfam" id="PF19803">
    <property type="entry name" value="DUF6286"/>
    <property type="match status" value="1"/>
</dbReference>
<name>A0A3A5MD42_9MICO</name>
<feature type="transmembrane region" description="Helical" evidence="1">
    <location>
        <begin position="73"/>
        <end position="94"/>
    </location>
</feature>
<dbReference type="InterPro" id="IPR046253">
    <property type="entry name" value="DUF6286"/>
</dbReference>
<keyword evidence="1" id="KW-0812">Transmembrane</keyword>
<dbReference type="OrthoDB" id="5126451at2"/>
<protein>
    <recommendedName>
        <fullName evidence="2">DUF6286 domain-containing protein</fullName>
    </recommendedName>
</protein>
<dbReference type="RefSeq" id="WP_119975832.1">
    <property type="nucleotide sequence ID" value="NZ_JBHSQA010000010.1"/>
</dbReference>
<keyword evidence="4" id="KW-1185">Reference proteome</keyword>
<dbReference type="EMBL" id="QZVS01000092">
    <property type="protein sequence ID" value="RJT87095.1"/>
    <property type="molecule type" value="Genomic_DNA"/>
</dbReference>
<evidence type="ECO:0000313" key="3">
    <source>
        <dbReference type="EMBL" id="RJT87095.1"/>
    </source>
</evidence>
<reference evidence="3 4" key="1">
    <citation type="submission" date="2018-09" db="EMBL/GenBank/DDBJ databases">
        <title>Novel species of Cryobacterium.</title>
        <authorList>
            <person name="Liu Q."/>
            <person name="Xin Y.-H."/>
        </authorList>
    </citation>
    <scope>NUCLEOTIDE SEQUENCE [LARGE SCALE GENOMIC DNA]</scope>
    <source>
        <strain evidence="3 4">Hh39</strain>
    </source>
</reference>
<keyword evidence="1" id="KW-1133">Transmembrane helix</keyword>
<feature type="domain" description="DUF6286" evidence="2">
    <location>
        <begin position="83"/>
        <end position="181"/>
    </location>
</feature>
<keyword evidence="1" id="KW-0472">Membrane</keyword>
<sequence length="193" mass="20165">MTTPATRDRRVLRRETHSPRSGFAIGIALLLIVASLYLATEVVLQLIGRDPVLLSPTEAVHAAAAPSEVLRRLAIPTGIGVALLGLVLLLAALLPGHRMRHTLSTARLAVVIDDEVIASALARTTAIAAGVAPDAVRVTVGRRSASIHVTPTSGIQLHRARLSEAAVAALDQIALRPSIHPRLFIAAAGRVGA</sequence>
<organism evidence="3 4">
    <name type="scientific">Cryobacterium melibiosiphilum</name>
    <dbReference type="NCBI Taxonomy" id="995039"/>
    <lineage>
        <taxon>Bacteria</taxon>
        <taxon>Bacillati</taxon>
        <taxon>Actinomycetota</taxon>
        <taxon>Actinomycetes</taxon>
        <taxon>Micrococcales</taxon>
        <taxon>Microbacteriaceae</taxon>
        <taxon>Cryobacterium</taxon>
    </lineage>
</organism>
<dbReference type="AlphaFoldDB" id="A0A3A5MD42"/>
<accession>A0A3A5MD42</accession>
<feature type="transmembrane region" description="Helical" evidence="1">
    <location>
        <begin position="21"/>
        <end position="39"/>
    </location>
</feature>
<evidence type="ECO:0000313" key="4">
    <source>
        <dbReference type="Proteomes" id="UP000272015"/>
    </source>
</evidence>
<evidence type="ECO:0000259" key="2">
    <source>
        <dbReference type="Pfam" id="PF19803"/>
    </source>
</evidence>